<comment type="caution">
    <text evidence="3">The sequence shown here is derived from an EMBL/GenBank/DDBJ whole genome shotgun (WGS) entry which is preliminary data.</text>
</comment>
<keyword evidence="1" id="KW-1133">Transmembrane helix</keyword>
<name>A0ABW1YIZ9_9DEIO</name>
<keyword evidence="1" id="KW-0812">Transmembrane</keyword>
<dbReference type="RefSeq" id="WP_380084187.1">
    <property type="nucleotide sequence ID" value="NZ_JBHSWD010000004.1"/>
</dbReference>
<evidence type="ECO:0000313" key="4">
    <source>
        <dbReference type="Proteomes" id="UP001596297"/>
    </source>
</evidence>
<dbReference type="EMBL" id="JBHSWD010000004">
    <property type="protein sequence ID" value="MFC6593094.1"/>
    <property type="molecule type" value="Genomic_DNA"/>
</dbReference>
<reference evidence="3" key="3">
    <citation type="submission" date="2024-09" db="EMBL/GenBank/DDBJ databases">
        <authorList>
            <person name="Sun Q."/>
            <person name="Mori K."/>
        </authorList>
    </citation>
    <scope>NUCLEOTIDE SEQUENCE</scope>
    <source>
        <strain evidence="3">NBRC 112440</strain>
    </source>
</reference>
<feature type="transmembrane region" description="Helical" evidence="1">
    <location>
        <begin position="20"/>
        <end position="43"/>
    </location>
</feature>
<reference evidence="4" key="2">
    <citation type="journal article" date="2019" name="Int. J. Syst. Evol. Microbiol.">
        <title>The Global Catalogue of Microorganisms (GCM) 10K type strain sequencing project: providing services to taxonomists for standard genome sequencing and annotation.</title>
        <authorList>
            <consortium name="The Broad Institute Genomics Platform"/>
            <consortium name="The Broad Institute Genome Sequencing Center for Infectious Disease"/>
            <person name="Wu L."/>
            <person name="Ma J."/>
        </authorList>
    </citation>
    <scope>NUCLEOTIDE SEQUENCE [LARGE SCALE GENOMIC DNA]</scope>
    <source>
        <strain evidence="4">CGMCC 1.15772</strain>
    </source>
</reference>
<keyword evidence="4" id="KW-1185">Reference proteome</keyword>
<dbReference type="Proteomes" id="UP001596297">
    <property type="component" value="Unassembled WGS sequence"/>
</dbReference>
<dbReference type="PROSITE" id="PS51257">
    <property type="entry name" value="PROKAR_LIPOPROTEIN"/>
    <property type="match status" value="1"/>
</dbReference>
<gene>
    <name evidence="2" type="ORF">ACFP81_14470</name>
    <name evidence="3" type="ORF">ACFP81_14525</name>
</gene>
<organism evidence="3 4">
    <name type="scientific">Deinococcus lacus</name>
    <dbReference type="NCBI Taxonomy" id="392561"/>
    <lineage>
        <taxon>Bacteria</taxon>
        <taxon>Thermotogati</taxon>
        <taxon>Deinococcota</taxon>
        <taxon>Deinococci</taxon>
        <taxon>Deinococcales</taxon>
        <taxon>Deinococcaceae</taxon>
        <taxon>Deinococcus</taxon>
    </lineage>
</organism>
<proteinExistence type="predicted"/>
<protein>
    <submittedName>
        <fullName evidence="3">Uncharacterized protein</fullName>
    </submittedName>
</protein>
<keyword evidence="1" id="KW-0472">Membrane</keyword>
<dbReference type="EMBL" id="JBHSWD010000004">
    <property type="protein sequence ID" value="MFC6593105.1"/>
    <property type="molecule type" value="Genomic_DNA"/>
</dbReference>
<accession>A0ABW1YIZ9</accession>
<evidence type="ECO:0000256" key="1">
    <source>
        <dbReference type="SAM" id="Phobius"/>
    </source>
</evidence>
<reference evidence="3" key="1">
    <citation type="journal article" date="2014" name="Int. J. Syst. Evol. Microbiol.">
        <title>Complete genome of a new Firmicutes species belonging to the dominant human colonic microbiota ('Ruminococcus bicirculans') reveals two chromosomes and a selective capacity to utilize plant glucans.</title>
        <authorList>
            <consortium name="NISC Comparative Sequencing Program"/>
            <person name="Wegmann U."/>
            <person name="Louis P."/>
            <person name="Goesmann A."/>
            <person name="Henrissat B."/>
            <person name="Duncan S.H."/>
            <person name="Flint H.J."/>
        </authorList>
    </citation>
    <scope>NUCLEOTIDE SEQUENCE</scope>
    <source>
        <strain evidence="3">NBRC 112440</strain>
    </source>
</reference>
<evidence type="ECO:0000313" key="2">
    <source>
        <dbReference type="EMBL" id="MFC6593094.1"/>
    </source>
</evidence>
<evidence type="ECO:0000313" key="3">
    <source>
        <dbReference type="EMBL" id="MFC6593105.1"/>
    </source>
</evidence>
<sequence length="53" mass="5656">MESSRVGALMVEQETLNVVRVLAGAIQTLAVVACSVAVPVTWFRVGRRAVNSL</sequence>